<feature type="signal peptide" evidence="1">
    <location>
        <begin position="1"/>
        <end position="19"/>
    </location>
</feature>
<feature type="chain" id="PRO_5015564436" evidence="1">
    <location>
        <begin position="20"/>
        <end position="69"/>
    </location>
</feature>
<gene>
    <name evidence="2" type="ORF">BB561_006397</name>
</gene>
<reference evidence="2 3" key="1">
    <citation type="journal article" date="2018" name="MBio">
        <title>Comparative Genomics Reveals the Core Gene Toolbox for the Fungus-Insect Symbiosis.</title>
        <authorList>
            <person name="Wang Y."/>
            <person name="Stata M."/>
            <person name="Wang W."/>
            <person name="Stajich J.E."/>
            <person name="White M.M."/>
            <person name="Moncalvo J.M."/>
        </authorList>
    </citation>
    <scope>NUCLEOTIDE SEQUENCE [LARGE SCALE GENOMIC DNA]</scope>
    <source>
        <strain evidence="2 3">SWE-8-4</strain>
    </source>
</reference>
<evidence type="ECO:0000256" key="1">
    <source>
        <dbReference type="SAM" id="SignalP"/>
    </source>
</evidence>
<sequence>MNFLSFLASLFAVFATVLTFVASVPAIEYVTVYETVRMRRPTVTATTSQTTLINSQSAVNAPQPPLASA</sequence>
<keyword evidence="1" id="KW-0732">Signal</keyword>
<evidence type="ECO:0000313" key="3">
    <source>
        <dbReference type="Proteomes" id="UP000245383"/>
    </source>
</evidence>
<accession>A0A2T9Y4M6</accession>
<proteinExistence type="predicted"/>
<dbReference type="AlphaFoldDB" id="A0A2T9Y4M6"/>
<evidence type="ECO:0000313" key="2">
    <source>
        <dbReference type="EMBL" id="PVU87290.1"/>
    </source>
</evidence>
<dbReference type="EMBL" id="MBFR01000520">
    <property type="protein sequence ID" value="PVU87290.1"/>
    <property type="molecule type" value="Genomic_DNA"/>
</dbReference>
<comment type="caution">
    <text evidence="2">The sequence shown here is derived from an EMBL/GenBank/DDBJ whole genome shotgun (WGS) entry which is preliminary data.</text>
</comment>
<organism evidence="2 3">
    <name type="scientific">Smittium simulii</name>
    <dbReference type="NCBI Taxonomy" id="133385"/>
    <lineage>
        <taxon>Eukaryota</taxon>
        <taxon>Fungi</taxon>
        <taxon>Fungi incertae sedis</taxon>
        <taxon>Zoopagomycota</taxon>
        <taxon>Kickxellomycotina</taxon>
        <taxon>Harpellomycetes</taxon>
        <taxon>Harpellales</taxon>
        <taxon>Legeriomycetaceae</taxon>
        <taxon>Smittium</taxon>
    </lineage>
</organism>
<protein>
    <submittedName>
        <fullName evidence="2">Uncharacterized protein</fullName>
    </submittedName>
</protein>
<feature type="non-terminal residue" evidence="2">
    <location>
        <position position="69"/>
    </location>
</feature>
<keyword evidence="3" id="KW-1185">Reference proteome</keyword>
<dbReference type="Proteomes" id="UP000245383">
    <property type="component" value="Unassembled WGS sequence"/>
</dbReference>
<name>A0A2T9Y4M6_9FUNG</name>